<dbReference type="HOGENOM" id="CLU_942873_0_0_5"/>
<proteinExistence type="predicted"/>
<gene>
    <name evidence="2" type="ordered locus">SL003B_3495</name>
</gene>
<evidence type="ECO:0008006" key="4">
    <source>
        <dbReference type="Google" id="ProtNLM"/>
    </source>
</evidence>
<dbReference type="KEGG" id="pgv:SL003B_3495"/>
<reference evidence="2 3" key="1">
    <citation type="journal article" date="2011" name="J. Bacteriol.">
        <title>Complete genome sequence of Polymorphum gilvum SL003B-26A1T, a crude oil-degrading bacterium from oil-polluted saline soil.</title>
        <authorList>
            <person name="Li S.G."/>
            <person name="Tang Y.Q."/>
            <person name="Nie Y."/>
            <person name="Cai M."/>
            <person name="Wu X.L."/>
        </authorList>
    </citation>
    <scope>NUCLEOTIDE SEQUENCE [LARGE SCALE GENOMIC DNA]</scope>
    <source>
        <strain evidence="3">LMG 25793 / CGMCC 1.9160 / SL003B-26A1</strain>
    </source>
</reference>
<dbReference type="AlphaFoldDB" id="F2J0X1"/>
<evidence type="ECO:0000256" key="1">
    <source>
        <dbReference type="SAM" id="SignalP"/>
    </source>
</evidence>
<dbReference type="InterPro" id="IPR038765">
    <property type="entry name" value="Papain-like_cys_pep_sf"/>
</dbReference>
<sequence length="295" mass="32650">MRSVLPFVCLAILLLAGCAAPRSDRPVVTAPDGVDCCADPERYPRLLVAGLDPLAPLFGRGVAHVHLRRGHLADRAEARDFVVSRLRPLDLIAFSSKGRLSGNLIPGHFGHFGLYLGSEKELRALGIWDTDAVRPHQARVREGATLVESDYKGVHLATPEEIFNTDAVAVLRPRLYTTAQRRRIALALFGHLGTRFDYRFDLREDACLFCAELIHHVMPELRLPVREVYGRPMILPDEVVDAVRTGDNRRLSLVLYVKSAGNGWQRADARDLGTDLVAAWSRGKARGNSPAGLRQ</sequence>
<dbReference type="InterPro" id="IPR024453">
    <property type="entry name" value="Peptidase_C92"/>
</dbReference>
<accession>F2J0X1</accession>
<feature type="chain" id="PRO_5003278641" description="Lipoprotein" evidence="1">
    <location>
        <begin position="20"/>
        <end position="295"/>
    </location>
</feature>
<feature type="signal peptide" evidence="1">
    <location>
        <begin position="1"/>
        <end position="19"/>
    </location>
</feature>
<dbReference type="EMBL" id="CP002568">
    <property type="protein sequence ID" value="ADZ71917.1"/>
    <property type="molecule type" value="Genomic_DNA"/>
</dbReference>
<evidence type="ECO:0000313" key="2">
    <source>
        <dbReference type="EMBL" id="ADZ71917.1"/>
    </source>
</evidence>
<protein>
    <recommendedName>
        <fullName evidence="4">Lipoprotein</fullName>
    </recommendedName>
</protein>
<organism evidence="2 3">
    <name type="scientific">Polymorphum gilvum (strain LMG 25793 / CGMCC 1.9160 / SL003B-26A1)</name>
    <dbReference type="NCBI Taxonomy" id="991905"/>
    <lineage>
        <taxon>Bacteria</taxon>
        <taxon>Pseudomonadati</taxon>
        <taxon>Pseudomonadota</taxon>
        <taxon>Alphaproteobacteria</taxon>
        <taxon>Rhodobacterales</taxon>
        <taxon>Paracoccaceae</taxon>
        <taxon>Polymorphum</taxon>
    </lineage>
</organism>
<keyword evidence="3" id="KW-1185">Reference proteome</keyword>
<dbReference type="Pfam" id="PF05708">
    <property type="entry name" value="Peptidase_C92"/>
    <property type="match status" value="1"/>
</dbReference>
<dbReference type="SUPFAM" id="SSF54001">
    <property type="entry name" value="Cysteine proteinases"/>
    <property type="match status" value="1"/>
</dbReference>
<dbReference type="PROSITE" id="PS51257">
    <property type="entry name" value="PROKAR_LIPOPROTEIN"/>
    <property type="match status" value="1"/>
</dbReference>
<name>F2J0X1_POLGS</name>
<keyword evidence="1" id="KW-0732">Signal</keyword>
<evidence type="ECO:0000313" key="3">
    <source>
        <dbReference type="Proteomes" id="UP000008130"/>
    </source>
</evidence>
<dbReference type="Gene3D" id="3.90.1720.10">
    <property type="entry name" value="endopeptidase domain like (from Nostoc punctiforme)"/>
    <property type="match status" value="1"/>
</dbReference>
<dbReference type="Proteomes" id="UP000008130">
    <property type="component" value="Chromosome"/>
</dbReference>
<dbReference type="eggNOG" id="COG3863">
    <property type="taxonomic scope" value="Bacteria"/>
</dbReference>